<dbReference type="InterPro" id="IPR018490">
    <property type="entry name" value="cNMP-bd_dom_sf"/>
</dbReference>
<dbReference type="PROSITE" id="PS50042">
    <property type="entry name" value="CNMP_BINDING_3"/>
    <property type="match status" value="1"/>
</dbReference>
<organism evidence="2 3">
    <name type="scientific">Pseudomonas lutea</name>
    <dbReference type="NCBI Taxonomy" id="243924"/>
    <lineage>
        <taxon>Bacteria</taxon>
        <taxon>Pseudomonadati</taxon>
        <taxon>Pseudomonadota</taxon>
        <taxon>Gammaproteobacteria</taxon>
        <taxon>Pseudomonadales</taxon>
        <taxon>Pseudomonadaceae</taxon>
        <taxon>Pseudomonas</taxon>
    </lineage>
</organism>
<dbReference type="Proteomes" id="UP000183210">
    <property type="component" value="Unassembled WGS sequence"/>
</dbReference>
<protein>
    <submittedName>
        <fullName evidence="2">Cyclic nucleotide-binding domain-containing protein</fullName>
    </submittedName>
</protein>
<dbReference type="SUPFAM" id="SSF51206">
    <property type="entry name" value="cAMP-binding domain-like"/>
    <property type="match status" value="1"/>
</dbReference>
<dbReference type="InterPro" id="IPR050397">
    <property type="entry name" value="Env_Response_Regulators"/>
</dbReference>
<feature type="domain" description="Cyclic nucleotide-binding" evidence="1">
    <location>
        <begin position="16"/>
        <end position="110"/>
    </location>
</feature>
<dbReference type="GO" id="GO:0005829">
    <property type="term" value="C:cytosol"/>
    <property type="evidence" value="ECO:0007669"/>
    <property type="project" value="TreeGrafter"/>
</dbReference>
<dbReference type="SMART" id="SM00100">
    <property type="entry name" value="cNMP"/>
    <property type="match status" value="1"/>
</dbReference>
<reference evidence="2 3" key="1">
    <citation type="submission" date="2016-10" db="EMBL/GenBank/DDBJ databases">
        <authorList>
            <person name="Varghese N."/>
            <person name="Submissions S."/>
        </authorList>
    </citation>
    <scope>NUCLEOTIDE SEQUENCE [LARGE SCALE GENOMIC DNA]</scope>
    <source>
        <strain evidence="2 3">LMG 21974</strain>
    </source>
</reference>
<dbReference type="Gene3D" id="2.60.120.10">
    <property type="entry name" value="Jelly Rolls"/>
    <property type="match status" value="1"/>
</dbReference>
<sequence>MLNDATIHATLRRHALLELLPEAAFKAVCAQAQIRHLSRQQVLFRQGEPANRFYVLIEGQVTLTRLLDEGQERLVEVIQPGNSFAEALLFSGVQQYPVTASTSRASTLVSLAGTHYRTLLQEHPGICLSLLASFSACLHQRLVEIDTLTRANAVPAFCVNSRRRTRARSNAGYPNGWWPRS</sequence>
<dbReference type="PANTHER" id="PTHR24567:SF26">
    <property type="entry name" value="REGULATORY PROTEIN YEIL"/>
    <property type="match status" value="1"/>
</dbReference>
<dbReference type="CDD" id="cd00038">
    <property type="entry name" value="CAP_ED"/>
    <property type="match status" value="1"/>
</dbReference>
<dbReference type="Pfam" id="PF00027">
    <property type="entry name" value="cNMP_binding"/>
    <property type="match status" value="1"/>
</dbReference>
<evidence type="ECO:0000259" key="1">
    <source>
        <dbReference type="PROSITE" id="PS50042"/>
    </source>
</evidence>
<dbReference type="EMBL" id="FOEV01000007">
    <property type="protein sequence ID" value="SEQ65825.1"/>
    <property type="molecule type" value="Genomic_DNA"/>
</dbReference>
<dbReference type="InterPro" id="IPR014710">
    <property type="entry name" value="RmlC-like_jellyroll"/>
</dbReference>
<dbReference type="GO" id="GO:0003700">
    <property type="term" value="F:DNA-binding transcription factor activity"/>
    <property type="evidence" value="ECO:0007669"/>
    <property type="project" value="TreeGrafter"/>
</dbReference>
<evidence type="ECO:0000313" key="3">
    <source>
        <dbReference type="Proteomes" id="UP000183210"/>
    </source>
</evidence>
<evidence type="ECO:0000313" key="2">
    <source>
        <dbReference type="EMBL" id="SEQ65825.1"/>
    </source>
</evidence>
<dbReference type="AlphaFoldDB" id="A0A9X8MDE8"/>
<accession>A0A9X8MDE8</accession>
<dbReference type="PANTHER" id="PTHR24567">
    <property type="entry name" value="CRP FAMILY TRANSCRIPTIONAL REGULATORY PROTEIN"/>
    <property type="match status" value="1"/>
</dbReference>
<gene>
    <name evidence="2" type="ORF">SAMN05216409_107202</name>
</gene>
<comment type="caution">
    <text evidence="2">The sequence shown here is derived from an EMBL/GenBank/DDBJ whole genome shotgun (WGS) entry which is preliminary data.</text>
</comment>
<dbReference type="InterPro" id="IPR000595">
    <property type="entry name" value="cNMP-bd_dom"/>
</dbReference>
<proteinExistence type="predicted"/>
<name>A0A9X8MDE8_9PSED</name>